<keyword evidence="2" id="KW-0472">Membrane</keyword>
<feature type="compositionally biased region" description="Low complexity" evidence="1">
    <location>
        <begin position="560"/>
        <end position="598"/>
    </location>
</feature>
<feature type="region of interest" description="Disordered" evidence="1">
    <location>
        <begin position="560"/>
        <end position="627"/>
    </location>
</feature>
<feature type="compositionally biased region" description="Polar residues" evidence="1">
    <location>
        <begin position="358"/>
        <end position="384"/>
    </location>
</feature>
<feature type="compositionally biased region" description="Low complexity" evidence="1">
    <location>
        <begin position="389"/>
        <end position="404"/>
    </location>
</feature>
<feature type="compositionally biased region" description="Acidic residues" evidence="1">
    <location>
        <begin position="826"/>
        <end position="838"/>
    </location>
</feature>
<feature type="region of interest" description="Disordered" evidence="1">
    <location>
        <begin position="275"/>
        <end position="343"/>
    </location>
</feature>
<feature type="compositionally biased region" description="Pro residues" evidence="1">
    <location>
        <begin position="317"/>
        <end position="340"/>
    </location>
</feature>
<feature type="region of interest" description="Disordered" evidence="1">
    <location>
        <begin position="357"/>
        <end position="405"/>
    </location>
</feature>
<feature type="region of interest" description="Disordered" evidence="1">
    <location>
        <begin position="739"/>
        <end position="766"/>
    </location>
</feature>
<evidence type="ECO:0000313" key="5">
    <source>
        <dbReference type="Proteomes" id="UP000198287"/>
    </source>
</evidence>
<keyword evidence="2" id="KW-0812">Transmembrane</keyword>
<dbReference type="STRING" id="158441.A0A226ED34"/>
<evidence type="ECO:0000313" key="4">
    <source>
        <dbReference type="EMBL" id="OXA55389.1"/>
    </source>
</evidence>
<sequence length="869" mass="93589">MPYPGLAHEDHRILGSDFCSGFVDIYGKWNTGFYCPQNTPTIPVFCCGTTYYKYCCVARANSLNGRAPEVEVDEDNPADVTPFTVRVPVVFAIFCGVVAVVILLVTAICFFCSCCVVYKKRRSRDNGPFSGLYHIQGSSSTTSALASIYSTQNSNNSVVCTPLDCADWGALSPGGSFTYIPYPLPSSSHSSATGPNHHHHYATPSTLSTTSSAYPSTLTIPNLRGGFLNNNHIFGPQGNNNLSYYNNLNNNNQPNRRNQNNVAGIYSQQYHTGGRPASVLSTYSSSQSSISTLPTPSNGRGSISSSTGLYHVTNLRTPPPPAGVGPPPAYSFRPPPPPRPESVELQTQLQQLLSLQSNTAGSRTRSPNVQQQTRFISTTTNPRSGTGGNNISNPSNNRNNPSSNQAPVRILNLRQLLLEREQYRQQQRSSSCNNNRNSLTRPATRNTTQNNTSLDEHDRLSLATIQSLINAYRTNCGSQQELQSLPLQSSAAAGNPSLTPADVNRLNAINLLVSTVLNQRQGGGGGESGRRALNNCSSSESAQNRPLLLLLDRVIRASSSFSSSSGSGGESVTSNTTTSIGGGDDVTTTIITSGIGSSITGGGSSSSGGEGSDDITLTGGKNSGEENGLKSVIITTTTTTAPLKIKEVKCKNSSDKKIPAGDENINMHDEEDVGILYDEIVQEEQGEENQSQRQNQIIQIIETSVPLKEEEDSDEVQKCFDVDGDKIQGQDYISSLDEQHEGVGKEELAEPKISESTNENNTQSELSLVEEETNLKLGSKLDSSSCCYEDVKMDVSFKSDLNDMHCDVGDGKLGLKQETSVIIDELQSEDENQHDDDDNTGKSCVITSTPLETTNCRLLSLKIESVEET</sequence>
<accession>A0A226ED34</accession>
<feature type="compositionally biased region" description="Polar residues" evidence="1">
    <location>
        <begin position="754"/>
        <end position="766"/>
    </location>
</feature>
<name>A0A226ED34_FOLCA</name>
<dbReference type="Proteomes" id="UP000198287">
    <property type="component" value="Unassembled WGS sequence"/>
</dbReference>
<evidence type="ECO:0000256" key="2">
    <source>
        <dbReference type="SAM" id="Phobius"/>
    </source>
</evidence>
<evidence type="ECO:0000256" key="1">
    <source>
        <dbReference type="SAM" id="MobiDB-lite"/>
    </source>
</evidence>
<keyword evidence="5" id="KW-1185">Reference proteome</keyword>
<feature type="compositionally biased region" description="Gly residues" evidence="1">
    <location>
        <begin position="599"/>
        <end position="610"/>
    </location>
</feature>
<feature type="compositionally biased region" description="Low complexity" evidence="1">
    <location>
        <begin position="424"/>
        <end position="439"/>
    </location>
</feature>
<feature type="domain" description="Shisa N-terminal" evidence="3">
    <location>
        <begin position="17"/>
        <end position="64"/>
    </location>
</feature>
<protein>
    <submittedName>
        <fullName evidence="4">Protein shisa-4</fullName>
    </submittedName>
</protein>
<proteinExistence type="predicted"/>
<dbReference type="InterPro" id="IPR053891">
    <property type="entry name" value="Shisa_N"/>
</dbReference>
<feature type="transmembrane region" description="Helical" evidence="2">
    <location>
        <begin position="89"/>
        <end position="118"/>
    </location>
</feature>
<evidence type="ECO:0000259" key="3">
    <source>
        <dbReference type="Pfam" id="PF13908"/>
    </source>
</evidence>
<dbReference type="AlphaFoldDB" id="A0A226ED34"/>
<keyword evidence="2" id="KW-1133">Transmembrane helix</keyword>
<organism evidence="4 5">
    <name type="scientific">Folsomia candida</name>
    <name type="common">Springtail</name>
    <dbReference type="NCBI Taxonomy" id="158441"/>
    <lineage>
        <taxon>Eukaryota</taxon>
        <taxon>Metazoa</taxon>
        <taxon>Ecdysozoa</taxon>
        <taxon>Arthropoda</taxon>
        <taxon>Hexapoda</taxon>
        <taxon>Collembola</taxon>
        <taxon>Entomobryomorpha</taxon>
        <taxon>Isotomoidea</taxon>
        <taxon>Isotomidae</taxon>
        <taxon>Proisotominae</taxon>
        <taxon>Folsomia</taxon>
    </lineage>
</organism>
<feature type="compositionally biased region" description="Basic and acidic residues" evidence="1">
    <location>
        <begin position="739"/>
        <end position="753"/>
    </location>
</feature>
<comment type="caution">
    <text evidence="4">The sequence shown here is derived from an EMBL/GenBank/DDBJ whole genome shotgun (WGS) entry which is preliminary data.</text>
</comment>
<dbReference type="Pfam" id="PF13908">
    <property type="entry name" value="Shisa_N"/>
    <property type="match status" value="1"/>
</dbReference>
<feature type="region of interest" description="Disordered" evidence="1">
    <location>
        <begin position="422"/>
        <end position="455"/>
    </location>
</feature>
<feature type="region of interest" description="Disordered" evidence="1">
    <location>
        <begin position="519"/>
        <end position="538"/>
    </location>
</feature>
<feature type="compositionally biased region" description="Polar residues" evidence="1">
    <location>
        <begin position="298"/>
        <end position="308"/>
    </location>
</feature>
<feature type="compositionally biased region" description="Low complexity" evidence="1">
    <location>
        <begin position="278"/>
        <end position="297"/>
    </location>
</feature>
<feature type="region of interest" description="Disordered" evidence="1">
    <location>
        <begin position="190"/>
        <end position="209"/>
    </location>
</feature>
<dbReference type="OrthoDB" id="8197043at2759"/>
<feature type="compositionally biased region" description="Polar residues" evidence="1">
    <location>
        <begin position="440"/>
        <end position="453"/>
    </location>
</feature>
<reference evidence="4 5" key="1">
    <citation type="submission" date="2015-12" db="EMBL/GenBank/DDBJ databases">
        <title>The genome of Folsomia candida.</title>
        <authorList>
            <person name="Faddeeva A."/>
            <person name="Derks M.F."/>
            <person name="Anvar Y."/>
            <person name="Smit S."/>
            <person name="Van Straalen N."/>
            <person name="Roelofs D."/>
        </authorList>
    </citation>
    <scope>NUCLEOTIDE SEQUENCE [LARGE SCALE GENOMIC DNA]</scope>
    <source>
        <strain evidence="4 5">VU population</strain>
        <tissue evidence="4">Whole body</tissue>
    </source>
</reference>
<feature type="region of interest" description="Disordered" evidence="1">
    <location>
        <begin position="826"/>
        <end position="845"/>
    </location>
</feature>
<dbReference type="EMBL" id="LNIX01000004">
    <property type="protein sequence ID" value="OXA55389.1"/>
    <property type="molecule type" value="Genomic_DNA"/>
</dbReference>
<gene>
    <name evidence="4" type="ORF">Fcan01_09488</name>
</gene>